<sequence>MSRDGIQQTSQVDDVSNPLNAHPTKHWGNPRKRSHKPDPSSLFEPISNDDHLREEDHGKSLHASKRIRSSEWPLKNTVEITETDNANDLKDSTGQNERRSSTTSLRPSKFLEGSMNDKVSQRPPAIFTGDEDAMERYVRGQGVDQEQVDASYDEGIDSSKPSGMYRFGKAIASTFNPSSIWQGINGMWKDKETKTSPEKQVLQERQAKAAEAYAELKKSGYKGTQIGPVRRRSEDIPTIRSEDIGSLHQRPFRDSGIDVESYRTSTERKDSNQSSISVDTLKIPQTRASKGRSPSPFSETGSRKSSLHFRKPSLQSLKKAKSHLHLPSTREEPDRSTPVPQLGTNDTSNPILTGPRLRKEPSKKDIAKQCKLSKKVSDLENKLEIARRELELSMSTAPPVPEIPSYVGRKPFVPGALPSLPSERNMYPPGSESEDSMVPKGVQQPIELRVRGKKGVKESIPSKTEGRPSRHVSETSTSEGGSNVPALNEGGVDKRSTKIKHDLEGDAARDSTLAKTAGRARNLQDTTSGPAHPPPAVPKHRPRVPSTTPQNSPMQIIEDAPPMPAMPINVDPVKIDQAKILSMRSDRNSKSPFAALPEDIHNLWKAYPDSADGDLAEYIRRQPGFNKITDQSSILHPIRSSSLSLGRPVSTSPRRTRSKTQKRGISPPPPSLASAKKVRFDAGEPKDENRVLRKKTGGLLQAEVRKSCEEKPLPDIQKEDFDWPEDVF</sequence>
<evidence type="ECO:0000256" key="1">
    <source>
        <dbReference type="SAM" id="MobiDB-lite"/>
    </source>
</evidence>
<feature type="region of interest" description="Disordered" evidence="1">
    <location>
        <begin position="1"/>
        <end position="130"/>
    </location>
</feature>
<protein>
    <recommendedName>
        <fullName evidence="4">Nuclear RNA binding protein</fullName>
    </recommendedName>
</protein>
<feature type="compositionally biased region" description="Basic and acidic residues" evidence="1">
    <location>
        <begin position="678"/>
        <end position="691"/>
    </location>
</feature>
<dbReference type="Proteomes" id="UP001166286">
    <property type="component" value="Unassembled WGS sequence"/>
</dbReference>
<comment type="caution">
    <text evidence="2">The sequence shown here is derived from an EMBL/GenBank/DDBJ whole genome shotgun (WGS) entry which is preliminary data.</text>
</comment>
<feature type="region of interest" description="Disordered" evidence="1">
    <location>
        <begin position="220"/>
        <end position="373"/>
    </location>
</feature>
<feature type="compositionally biased region" description="Basic residues" evidence="1">
    <location>
        <begin position="23"/>
        <end position="35"/>
    </location>
</feature>
<feature type="compositionally biased region" description="Basic and acidic residues" evidence="1">
    <location>
        <begin position="491"/>
        <end position="509"/>
    </location>
</feature>
<feature type="compositionally biased region" description="Basic and acidic residues" evidence="1">
    <location>
        <begin position="357"/>
        <end position="368"/>
    </location>
</feature>
<feature type="compositionally biased region" description="Basic and acidic residues" evidence="1">
    <location>
        <begin position="464"/>
        <end position="473"/>
    </location>
</feature>
<dbReference type="AlphaFoldDB" id="A0AA39V299"/>
<name>A0AA39V299_9LECA</name>
<feature type="compositionally biased region" description="Polar residues" evidence="1">
    <location>
        <begin position="338"/>
        <end position="351"/>
    </location>
</feature>
<feature type="compositionally biased region" description="Polar residues" evidence="1">
    <location>
        <begin position="628"/>
        <end position="644"/>
    </location>
</feature>
<evidence type="ECO:0000313" key="2">
    <source>
        <dbReference type="EMBL" id="KAK0508379.1"/>
    </source>
</evidence>
<feature type="region of interest" description="Disordered" evidence="1">
    <location>
        <begin position="396"/>
        <end position="571"/>
    </location>
</feature>
<feature type="region of interest" description="Disordered" evidence="1">
    <location>
        <begin position="628"/>
        <end position="728"/>
    </location>
</feature>
<accession>A0AA39V299</accession>
<proteinExistence type="predicted"/>
<feature type="compositionally biased region" description="Basic and acidic residues" evidence="1">
    <location>
        <begin position="703"/>
        <end position="721"/>
    </location>
</feature>
<evidence type="ECO:0000313" key="3">
    <source>
        <dbReference type="Proteomes" id="UP001166286"/>
    </source>
</evidence>
<feature type="compositionally biased region" description="Polar residues" evidence="1">
    <location>
        <begin position="295"/>
        <end position="304"/>
    </location>
</feature>
<feature type="compositionally biased region" description="Basic and acidic residues" evidence="1">
    <location>
        <begin position="87"/>
        <end position="100"/>
    </location>
</feature>
<keyword evidence="3" id="KW-1185">Reference proteome</keyword>
<feature type="compositionally biased region" description="Basic and acidic residues" evidence="1">
    <location>
        <begin position="48"/>
        <end position="59"/>
    </location>
</feature>
<reference evidence="2" key="1">
    <citation type="submission" date="2023-03" db="EMBL/GenBank/DDBJ databases">
        <title>Complete genome of Cladonia borealis.</title>
        <authorList>
            <person name="Park H."/>
        </authorList>
    </citation>
    <scope>NUCLEOTIDE SEQUENCE</scope>
    <source>
        <strain evidence="2">ANT050790</strain>
    </source>
</reference>
<feature type="region of interest" description="Disordered" evidence="1">
    <location>
        <begin position="142"/>
        <end position="161"/>
    </location>
</feature>
<evidence type="ECO:0008006" key="4">
    <source>
        <dbReference type="Google" id="ProtNLM"/>
    </source>
</evidence>
<feature type="compositionally biased region" description="Polar residues" evidence="1">
    <location>
        <begin position="1"/>
        <end position="19"/>
    </location>
</feature>
<feature type="compositionally biased region" description="Polar residues" evidence="1">
    <location>
        <begin position="545"/>
        <end position="554"/>
    </location>
</feature>
<gene>
    <name evidence="2" type="ORF">JMJ35_009463</name>
</gene>
<feature type="compositionally biased region" description="Basic and acidic residues" evidence="1">
    <location>
        <begin position="231"/>
        <end position="256"/>
    </location>
</feature>
<organism evidence="2 3">
    <name type="scientific">Cladonia borealis</name>
    <dbReference type="NCBI Taxonomy" id="184061"/>
    <lineage>
        <taxon>Eukaryota</taxon>
        <taxon>Fungi</taxon>
        <taxon>Dikarya</taxon>
        <taxon>Ascomycota</taxon>
        <taxon>Pezizomycotina</taxon>
        <taxon>Lecanoromycetes</taxon>
        <taxon>OSLEUM clade</taxon>
        <taxon>Lecanoromycetidae</taxon>
        <taxon>Lecanorales</taxon>
        <taxon>Lecanorineae</taxon>
        <taxon>Cladoniaceae</taxon>
        <taxon>Cladonia</taxon>
    </lineage>
</organism>
<dbReference type="EMBL" id="JAFEKC020000021">
    <property type="protein sequence ID" value="KAK0508379.1"/>
    <property type="molecule type" value="Genomic_DNA"/>
</dbReference>